<dbReference type="CDD" id="cd00063">
    <property type="entry name" value="FN3"/>
    <property type="match status" value="1"/>
</dbReference>
<accession>A0A921EAC5</accession>
<evidence type="ECO:0000313" key="6">
    <source>
        <dbReference type="Proteomes" id="UP000711407"/>
    </source>
</evidence>
<reference evidence="5" key="2">
    <citation type="submission" date="2021-09" db="EMBL/GenBank/DDBJ databases">
        <authorList>
            <person name="Gilroy R."/>
        </authorList>
    </citation>
    <scope>NUCLEOTIDE SEQUENCE</scope>
    <source>
        <strain evidence="5">4100</strain>
    </source>
</reference>
<dbReference type="PANTHER" id="PTHR33607">
    <property type="entry name" value="ENDONUCLEASE-1"/>
    <property type="match status" value="1"/>
</dbReference>
<evidence type="ECO:0000256" key="1">
    <source>
        <dbReference type="ARBA" id="ARBA00006429"/>
    </source>
</evidence>
<dbReference type="SUPFAM" id="SSF54060">
    <property type="entry name" value="His-Me finger endonucleases"/>
    <property type="match status" value="1"/>
</dbReference>
<dbReference type="PROSITE" id="PS50853">
    <property type="entry name" value="FN3"/>
    <property type="match status" value="1"/>
</dbReference>
<gene>
    <name evidence="5" type="ORF">K8V47_10485</name>
</gene>
<keyword evidence="2" id="KW-0540">Nuclease</keyword>
<protein>
    <submittedName>
        <fullName evidence="5">Endonuclease</fullName>
    </submittedName>
</protein>
<proteinExistence type="inferred from homology"/>
<dbReference type="EMBL" id="DYXT01000058">
    <property type="protein sequence ID" value="HJE40164.1"/>
    <property type="molecule type" value="Genomic_DNA"/>
</dbReference>
<sequence length="576" mass="64164">MKNRFSAIFSLSVLMLLLSDVCVWGAVPANYYQSIDGTSGATMKARLKELVKNHRLISSYSDLPSYFEKTDTITKQLSSGDYGLCWWDMYSDKPVLVSIRFGANMNREHCFPKSWWGGSESAPAYIDLFHMYPAEANANQAKLNWPLGEVEAATFDNGSVKVGRAIPEHRTSADKVFEPSDEYKGDFARTYMYMVTCYGDYSWNSNYMWMLSSENSQYLSLSKYAVDMLLEWNKLDPVSQKELDRNEVVYGIQGNRNPFIDHPEFADYIWGEKAGTPYEDTSVEINKQLFSPVKDQPVEFDDIALGDTETTVLKVRGQDLTGNINLRIYMGDKDDFRFRKYTSASAYTLVDYVSLAPSQVNADNGYNLVVEFTPTELGDRTARVLVSGDGIQGSFGISLKGYAGEMPTLTAPVALEATEITADTYQAQWEPVHGEEVDYYVITRTRYKGAQVVTEEITAEAPGVTIEDFAGSDYETYTVKSCRLKQYSPESNVVTVAHSGAIDGIMGDDYRDAYFVPEEGGVSVVCTRGEITVGIYDVSGRLIVTQGVHNGSFIPLSSGSYIATSDVAEPVKIMVK</sequence>
<keyword evidence="5" id="KW-0255">Endonuclease</keyword>
<dbReference type="InterPro" id="IPR003961">
    <property type="entry name" value="FN3_dom"/>
</dbReference>
<evidence type="ECO:0000256" key="2">
    <source>
        <dbReference type="ARBA" id="ARBA00022722"/>
    </source>
</evidence>
<dbReference type="AlphaFoldDB" id="A0A921EAC5"/>
<dbReference type="InterPro" id="IPR007346">
    <property type="entry name" value="Endonuclease-I"/>
</dbReference>
<dbReference type="InterPro" id="IPR044925">
    <property type="entry name" value="His-Me_finger_sf"/>
</dbReference>
<comment type="caution">
    <text evidence="5">The sequence shown here is derived from an EMBL/GenBank/DDBJ whole genome shotgun (WGS) entry which is preliminary data.</text>
</comment>
<dbReference type="GO" id="GO:0016787">
    <property type="term" value="F:hydrolase activity"/>
    <property type="evidence" value="ECO:0007669"/>
    <property type="project" value="UniProtKB-KW"/>
</dbReference>
<evidence type="ECO:0000256" key="3">
    <source>
        <dbReference type="ARBA" id="ARBA00022801"/>
    </source>
</evidence>
<dbReference type="SUPFAM" id="SSF49265">
    <property type="entry name" value="Fibronectin type III"/>
    <property type="match status" value="1"/>
</dbReference>
<feature type="domain" description="Fibronectin type-III" evidence="4">
    <location>
        <begin position="411"/>
        <end position="502"/>
    </location>
</feature>
<keyword evidence="3" id="KW-0378">Hydrolase</keyword>
<dbReference type="GO" id="GO:0004519">
    <property type="term" value="F:endonuclease activity"/>
    <property type="evidence" value="ECO:0007669"/>
    <property type="project" value="UniProtKB-KW"/>
</dbReference>
<dbReference type="InterPro" id="IPR036116">
    <property type="entry name" value="FN3_sf"/>
</dbReference>
<evidence type="ECO:0000313" key="5">
    <source>
        <dbReference type="EMBL" id="HJE40164.1"/>
    </source>
</evidence>
<dbReference type="Proteomes" id="UP000711407">
    <property type="component" value="Unassembled WGS sequence"/>
</dbReference>
<dbReference type="Pfam" id="PF04231">
    <property type="entry name" value="Endonuclease_1"/>
    <property type="match status" value="1"/>
</dbReference>
<evidence type="ECO:0000259" key="4">
    <source>
        <dbReference type="PROSITE" id="PS50853"/>
    </source>
</evidence>
<comment type="similarity">
    <text evidence="1">Belongs to the EndA/NucM nuclease family.</text>
</comment>
<organism evidence="5 6">
    <name type="scientific">Candidatus Amulumruptor caecigallinarius</name>
    <dbReference type="NCBI Taxonomy" id="2109911"/>
    <lineage>
        <taxon>Bacteria</taxon>
        <taxon>Pseudomonadati</taxon>
        <taxon>Bacteroidota</taxon>
        <taxon>Bacteroidia</taxon>
        <taxon>Bacteroidales</taxon>
        <taxon>Muribaculaceae</taxon>
        <taxon>Candidatus Amulumruptor</taxon>
    </lineage>
</organism>
<name>A0A921EAC5_9BACT</name>
<dbReference type="PANTHER" id="PTHR33607:SF2">
    <property type="entry name" value="ENDONUCLEASE-1"/>
    <property type="match status" value="1"/>
</dbReference>
<reference evidence="5" key="1">
    <citation type="journal article" date="2021" name="PeerJ">
        <title>Extensive microbial diversity within the chicken gut microbiome revealed by metagenomics and culture.</title>
        <authorList>
            <person name="Gilroy R."/>
            <person name="Ravi A."/>
            <person name="Getino M."/>
            <person name="Pursley I."/>
            <person name="Horton D.L."/>
            <person name="Alikhan N.F."/>
            <person name="Baker D."/>
            <person name="Gharbi K."/>
            <person name="Hall N."/>
            <person name="Watson M."/>
            <person name="Adriaenssens E.M."/>
            <person name="Foster-Nyarko E."/>
            <person name="Jarju S."/>
            <person name="Secka A."/>
            <person name="Antonio M."/>
            <person name="Oren A."/>
            <person name="Chaudhuri R.R."/>
            <person name="La Ragione R."/>
            <person name="Hildebrand F."/>
            <person name="Pallen M.J."/>
        </authorList>
    </citation>
    <scope>NUCLEOTIDE SEQUENCE</scope>
    <source>
        <strain evidence="5">4100</strain>
    </source>
</reference>